<dbReference type="OrthoDB" id="9775035at2"/>
<dbReference type="PATRIC" id="fig|795359.3.peg.1254"/>
<comment type="subcellular location">
    <subcellularLocation>
        <location evidence="1">Cell membrane</location>
        <topology evidence="1">Multi-pass membrane protein</topology>
    </subcellularLocation>
</comment>
<evidence type="ECO:0000256" key="2">
    <source>
        <dbReference type="ARBA" id="ARBA00022475"/>
    </source>
</evidence>
<dbReference type="PANTHER" id="PTHR33908:SF11">
    <property type="entry name" value="MEMBRANE PROTEIN"/>
    <property type="match status" value="1"/>
</dbReference>
<evidence type="ECO:0000256" key="7">
    <source>
        <dbReference type="ARBA" id="ARBA00023136"/>
    </source>
</evidence>
<accession>F8C1Y8</accession>
<keyword evidence="3" id="KW-0328">Glycosyltransferase</keyword>
<dbReference type="GO" id="GO:0005886">
    <property type="term" value="C:plasma membrane"/>
    <property type="evidence" value="ECO:0007669"/>
    <property type="project" value="UniProtKB-SubCell"/>
</dbReference>
<feature type="transmembrane region" description="Helical" evidence="8">
    <location>
        <begin position="165"/>
        <end position="190"/>
    </location>
</feature>
<dbReference type="InterPro" id="IPR038731">
    <property type="entry name" value="RgtA/B/C-like"/>
</dbReference>
<dbReference type="Pfam" id="PF13231">
    <property type="entry name" value="PMT_2"/>
    <property type="match status" value="1"/>
</dbReference>
<evidence type="ECO:0000313" key="11">
    <source>
        <dbReference type="Proteomes" id="UP000006583"/>
    </source>
</evidence>
<sequence length="457" mass="54783">MNFKIWIFLVLSLLILATLIFSFFEPPSSYQELRRAILVKENIENFKFFQTYNGEPYFTKPPLYTWLASIFVKPFSSDPEGIIFPLRVFSILCYTLLFLSLIEFHQKDWQGAFFSIIVLLTNFRFFSFINRIDLEPLFVLFSFLMFWFSYLYLFKSPKRLYQYLFYLFLTAGIFIRGPLNLFYLPGLLIYSLFTKNKRGLKLILNPLGWSIFIVICLSWYGYGYFAFGKGVFQEFFNIDIKARLVSEAKDPWYFYFNHFLLNFWFCFLILFYLFWKEKIYLKERVLNLFSKLREDKELLFLLTISLAPIILLSFTGKKYDKYLLWIYPFFAILISKILIKNFPTSPLLGRLFLIPFLANLIIFGVIAYKNSTTFSDKLQNIKKEIISDHLVFWQKENPIIVFYAPTPIKVLTKEEELLIFLNQGYKIISEERLNKGRLNKSFLDPYKKVTWYVYSSW</sequence>
<feature type="transmembrane region" description="Helical" evidence="8">
    <location>
        <begin position="298"/>
        <end position="316"/>
    </location>
</feature>
<evidence type="ECO:0000256" key="3">
    <source>
        <dbReference type="ARBA" id="ARBA00022676"/>
    </source>
</evidence>
<keyword evidence="11" id="KW-1185">Reference proteome</keyword>
<gene>
    <name evidence="10" type="ordered locus">TOPB45_1235</name>
</gene>
<evidence type="ECO:0000256" key="8">
    <source>
        <dbReference type="SAM" id="Phobius"/>
    </source>
</evidence>
<evidence type="ECO:0000256" key="5">
    <source>
        <dbReference type="ARBA" id="ARBA00022692"/>
    </source>
</evidence>
<keyword evidence="5 8" id="KW-0812">Transmembrane</keyword>
<feature type="transmembrane region" description="Helical" evidence="8">
    <location>
        <begin position="82"/>
        <end position="102"/>
    </location>
</feature>
<evidence type="ECO:0000259" key="9">
    <source>
        <dbReference type="Pfam" id="PF13231"/>
    </source>
</evidence>
<feature type="transmembrane region" description="Helical" evidence="8">
    <location>
        <begin position="322"/>
        <end position="339"/>
    </location>
</feature>
<evidence type="ECO:0000256" key="6">
    <source>
        <dbReference type="ARBA" id="ARBA00022989"/>
    </source>
</evidence>
<dbReference type="EMBL" id="CP002829">
    <property type="protein sequence ID" value="AEH23317.1"/>
    <property type="molecule type" value="Genomic_DNA"/>
</dbReference>
<feature type="domain" description="Glycosyltransferase RgtA/B/C/D-like" evidence="9">
    <location>
        <begin position="60"/>
        <end position="218"/>
    </location>
</feature>
<evidence type="ECO:0000256" key="4">
    <source>
        <dbReference type="ARBA" id="ARBA00022679"/>
    </source>
</evidence>
<keyword evidence="6 8" id="KW-1133">Transmembrane helix</keyword>
<dbReference type="RefSeq" id="WP_013910015.1">
    <property type="nucleotide sequence ID" value="NC_015682.1"/>
</dbReference>
<feature type="transmembrane region" description="Helical" evidence="8">
    <location>
        <begin position="202"/>
        <end position="222"/>
    </location>
</feature>
<evidence type="ECO:0000313" key="10">
    <source>
        <dbReference type="EMBL" id="AEH23317.1"/>
    </source>
</evidence>
<dbReference type="Proteomes" id="UP000006583">
    <property type="component" value="Chromosome"/>
</dbReference>
<keyword evidence="4" id="KW-0808">Transferase</keyword>
<dbReference type="AlphaFoldDB" id="F8C1Y8"/>
<proteinExistence type="predicted"/>
<dbReference type="InterPro" id="IPR050297">
    <property type="entry name" value="LipidA_mod_glycosyltrf_83"/>
</dbReference>
<organism evidence="10 11">
    <name type="scientific">Thermodesulfobacterium geofontis (strain OPF15)</name>
    <dbReference type="NCBI Taxonomy" id="795359"/>
    <lineage>
        <taxon>Bacteria</taxon>
        <taxon>Pseudomonadati</taxon>
        <taxon>Thermodesulfobacteriota</taxon>
        <taxon>Thermodesulfobacteria</taxon>
        <taxon>Thermodesulfobacteriales</taxon>
        <taxon>Thermodesulfobacteriaceae</taxon>
        <taxon>Thermodesulfobacterium</taxon>
    </lineage>
</organism>
<feature type="transmembrane region" description="Helical" evidence="8">
    <location>
        <begin position="252"/>
        <end position="275"/>
    </location>
</feature>
<reference evidence="10 11" key="1">
    <citation type="journal article" date="2013" name="Genome Announc.">
        <title>Complete genome sequence of the hyperthermophilic sulfate-reducing bacterium Thermodesulfobacterium geofontis OPF15T.</title>
        <authorList>
            <person name="Elkins J.G."/>
            <person name="Hamilton-Brehm S.D."/>
            <person name="Lucas S."/>
            <person name="Han J."/>
            <person name="Lapidus A."/>
            <person name="Cheng J.F."/>
            <person name="Goodwin L.A."/>
            <person name="Pitluck S."/>
            <person name="Peters L."/>
            <person name="Mikhailova N."/>
            <person name="Davenport K.W."/>
            <person name="Detter J.C."/>
            <person name="Han C.S."/>
            <person name="Tapia R."/>
            <person name="Land M.L."/>
            <person name="Hauser L."/>
            <person name="Kyrpides N.C."/>
            <person name="Ivanova N.N."/>
            <person name="Pagani I."/>
            <person name="Bruce D."/>
            <person name="Woyke T."/>
            <person name="Cottingham R.W."/>
        </authorList>
    </citation>
    <scope>NUCLEOTIDE SEQUENCE [LARGE SCALE GENOMIC DNA]</scope>
    <source>
        <strain evidence="10 11">OPF15</strain>
    </source>
</reference>
<dbReference type="GO" id="GO:0016763">
    <property type="term" value="F:pentosyltransferase activity"/>
    <property type="evidence" value="ECO:0007669"/>
    <property type="project" value="TreeGrafter"/>
</dbReference>
<dbReference type="PANTHER" id="PTHR33908">
    <property type="entry name" value="MANNOSYLTRANSFERASE YKCB-RELATED"/>
    <property type="match status" value="1"/>
</dbReference>
<keyword evidence="7 8" id="KW-0472">Membrane</keyword>
<keyword evidence="2" id="KW-1003">Cell membrane</keyword>
<name>F8C1Y8_THEGP</name>
<dbReference type="KEGG" id="top:TOPB45_1235"/>
<protein>
    <recommendedName>
        <fullName evidence="9">Glycosyltransferase RgtA/B/C/D-like domain-containing protein</fullName>
    </recommendedName>
</protein>
<dbReference type="GO" id="GO:0009103">
    <property type="term" value="P:lipopolysaccharide biosynthetic process"/>
    <property type="evidence" value="ECO:0007669"/>
    <property type="project" value="UniProtKB-ARBA"/>
</dbReference>
<dbReference type="HOGENOM" id="CLU_595710_0_0_0"/>
<feature type="transmembrane region" description="Helical" evidence="8">
    <location>
        <begin position="108"/>
        <end position="125"/>
    </location>
</feature>
<dbReference type="eggNOG" id="COG1807">
    <property type="taxonomic scope" value="Bacteria"/>
</dbReference>
<evidence type="ECO:0000256" key="1">
    <source>
        <dbReference type="ARBA" id="ARBA00004651"/>
    </source>
</evidence>
<dbReference type="STRING" id="795359.TOPB45_1235"/>
<feature type="transmembrane region" description="Helical" evidence="8">
    <location>
        <begin position="6"/>
        <end position="24"/>
    </location>
</feature>
<feature type="transmembrane region" description="Helical" evidence="8">
    <location>
        <begin position="351"/>
        <end position="368"/>
    </location>
</feature>
<feature type="transmembrane region" description="Helical" evidence="8">
    <location>
        <begin position="137"/>
        <end position="153"/>
    </location>
</feature>